<evidence type="ECO:0000256" key="1">
    <source>
        <dbReference type="ARBA" id="ARBA00004651"/>
    </source>
</evidence>
<evidence type="ECO:0000256" key="5">
    <source>
        <dbReference type="ARBA" id="ARBA00022989"/>
    </source>
</evidence>
<dbReference type="Pfam" id="PF01569">
    <property type="entry name" value="PAP2"/>
    <property type="match status" value="1"/>
</dbReference>
<dbReference type="EMBL" id="CP031093">
    <property type="protein sequence ID" value="QCF25167.1"/>
    <property type="molecule type" value="Genomic_DNA"/>
</dbReference>
<keyword evidence="6 7" id="KW-0472">Membrane</keyword>
<feature type="transmembrane region" description="Helical" evidence="7">
    <location>
        <begin position="436"/>
        <end position="454"/>
    </location>
</feature>
<feature type="transmembrane region" description="Helical" evidence="7">
    <location>
        <begin position="260"/>
        <end position="281"/>
    </location>
</feature>
<dbReference type="GO" id="GO:0005886">
    <property type="term" value="C:plasma membrane"/>
    <property type="evidence" value="ECO:0007669"/>
    <property type="project" value="UniProtKB-SubCell"/>
</dbReference>
<feature type="transmembrane region" description="Helical" evidence="7">
    <location>
        <begin position="76"/>
        <end position="97"/>
    </location>
</feature>
<feature type="transmembrane region" description="Helical" evidence="7">
    <location>
        <begin position="162"/>
        <end position="183"/>
    </location>
</feature>
<feature type="transmembrane region" description="Helical" evidence="7">
    <location>
        <begin position="466"/>
        <end position="485"/>
    </location>
</feature>
<feature type="transmembrane region" description="Helical" evidence="7">
    <location>
        <begin position="49"/>
        <end position="70"/>
    </location>
</feature>
<dbReference type="PANTHER" id="PTHR30353:SF15">
    <property type="entry name" value="INNER MEMBRANE PROTEIN YABI"/>
    <property type="match status" value="1"/>
</dbReference>
<evidence type="ECO:0000256" key="4">
    <source>
        <dbReference type="ARBA" id="ARBA00022692"/>
    </source>
</evidence>
<dbReference type="InterPro" id="IPR000326">
    <property type="entry name" value="PAP2/HPO"/>
</dbReference>
<dbReference type="SMART" id="SM00014">
    <property type="entry name" value="acidPPc"/>
    <property type="match status" value="1"/>
</dbReference>
<sequence>MAAQLRDRLSTERIPSKVEDWLNTLNNWLAANPGWINAAIAGTAMLESLAIAGLAVPGVAMLFVIAAVAGTHELSAWAAMAWACVGAIAGDSASFWIGRYFKDRLPSLWPFSRYPSALERGVGFFQLHGGKSVVLGRFIGPIRPIIPMVAGAFGMDGRRFGLFNVVSALGWAPLYILPGYLVGASLARDPDLPPHFYPILVLALVAVSCLLALFFRLHLGLLPQGRLYNATEKYLRRHPRAFALWSALARPRGKTREFPLPSIVLAVSALALFAFWTLIVIKTSWLDNFNIATMEFFQAARFPLLDPLFIAITLSGDALLLGAGFALFAGGLFWAGHRAAAVHVVLAGVATTLLTTGLKYGLFLARPETVDLPPVTPAYPSGHSSGVTVLYGLAAAFIAQEFPRRQRWKIYGVAALPIFLVALSRLYLGVHWFSDTVGGLLLGLAVCGMVRVSFSRYDRHPLSLKRLPGVALLIWLLLIFGYSTFRWQEAIARYAPLAG</sequence>
<feature type="transmembrane region" description="Helical" evidence="7">
    <location>
        <begin position="308"/>
        <end position="333"/>
    </location>
</feature>
<keyword evidence="10" id="KW-1185">Reference proteome</keyword>
<dbReference type="AlphaFoldDB" id="A0A4P7XH97"/>
<feature type="transmembrane region" description="Helical" evidence="7">
    <location>
        <begin position="340"/>
        <end position="358"/>
    </location>
</feature>
<dbReference type="Gene3D" id="1.20.144.10">
    <property type="entry name" value="Phosphatidic acid phosphatase type 2/haloperoxidase"/>
    <property type="match status" value="1"/>
</dbReference>
<evidence type="ECO:0000256" key="7">
    <source>
        <dbReference type="SAM" id="Phobius"/>
    </source>
</evidence>
<proteinExistence type="inferred from homology"/>
<keyword evidence="3" id="KW-1003">Cell membrane</keyword>
<keyword evidence="5 7" id="KW-1133">Transmembrane helix</keyword>
<feature type="domain" description="Phosphatidic acid phosphatase type 2/haloperoxidase" evidence="8">
    <location>
        <begin position="340"/>
        <end position="451"/>
    </location>
</feature>
<feature type="transmembrane region" description="Helical" evidence="7">
    <location>
        <begin position="378"/>
        <end position="398"/>
    </location>
</feature>
<accession>A0A4P7XH97</accession>
<feature type="transmembrane region" description="Helical" evidence="7">
    <location>
        <begin position="195"/>
        <end position="217"/>
    </location>
</feature>
<evidence type="ECO:0000313" key="10">
    <source>
        <dbReference type="Proteomes" id="UP000298049"/>
    </source>
</evidence>
<dbReference type="OrthoDB" id="9780918at2"/>
<dbReference type="PANTHER" id="PTHR30353">
    <property type="entry name" value="INNER MEMBRANE PROTEIN DEDA-RELATED"/>
    <property type="match status" value="1"/>
</dbReference>
<dbReference type="SUPFAM" id="SSF48317">
    <property type="entry name" value="Acid phosphatase/Vanadium-dependent haloperoxidase"/>
    <property type="match status" value="1"/>
</dbReference>
<keyword evidence="4 7" id="KW-0812">Transmembrane</keyword>
<dbReference type="CDD" id="cd03392">
    <property type="entry name" value="PAP2_like_2"/>
    <property type="match status" value="1"/>
</dbReference>
<evidence type="ECO:0000259" key="8">
    <source>
        <dbReference type="SMART" id="SM00014"/>
    </source>
</evidence>
<feature type="transmembrane region" description="Helical" evidence="7">
    <location>
        <begin position="410"/>
        <end position="430"/>
    </location>
</feature>
<dbReference type="InterPro" id="IPR032818">
    <property type="entry name" value="DedA-like"/>
</dbReference>
<name>A0A4P7XH97_9ALTE</name>
<evidence type="ECO:0000256" key="3">
    <source>
        <dbReference type="ARBA" id="ARBA00022475"/>
    </source>
</evidence>
<comment type="subcellular location">
    <subcellularLocation>
        <location evidence="1">Cell membrane</location>
        <topology evidence="1">Multi-pass membrane protein</topology>
    </subcellularLocation>
</comment>
<evidence type="ECO:0000256" key="2">
    <source>
        <dbReference type="ARBA" id="ARBA00010792"/>
    </source>
</evidence>
<evidence type="ECO:0000256" key="6">
    <source>
        <dbReference type="ARBA" id="ARBA00023136"/>
    </source>
</evidence>
<dbReference type="Pfam" id="PF09335">
    <property type="entry name" value="VTT_dom"/>
    <property type="match status" value="1"/>
</dbReference>
<gene>
    <name evidence="9" type="ORF">soil367_04050</name>
</gene>
<comment type="similarity">
    <text evidence="2">Belongs to the DedA family.</text>
</comment>
<dbReference type="Proteomes" id="UP000298049">
    <property type="component" value="Chromosome"/>
</dbReference>
<dbReference type="KEGG" id="hmi:soil367_04050"/>
<organism evidence="9 10">
    <name type="scientific">Hydrocarboniclastica marina</name>
    <dbReference type="NCBI Taxonomy" id="2259620"/>
    <lineage>
        <taxon>Bacteria</taxon>
        <taxon>Pseudomonadati</taxon>
        <taxon>Pseudomonadota</taxon>
        <taxon>Gammaproteobacteria</taxon>
        <taxon>Alteromonadales</taxon>
        <taxon>Alteromonadaceae</taxon>
        <taxon>Hydrocarboniclastica</taxon>
    </lineage>
</organism>
<reference evidence="9 10" key="1">
    <citation type="submission" date="2018-07" db="EMBL/GenBank/DDBJ databases">
        <title>Marsedoiliclastica nanhaica gen. nov. sp. nov., a novel marine hydrocarbonoclastic bacterium isolated from an in-situ enriched hydrocarbon-degrading consortium in deep-sea sediment.</title>
        <authorList>
            <person name="Dong C."/>
            <person name="Ma T."/>
            <person name="Liu R."/>
            <person name="Shao Z."/>
        </authorList>
    </citation>
    <scope>NUCLEOTIDE SEQUENCE [LARGE SCALE GENOMIC DNA]</scope>
    <source>
        <strain evidence="10">soil36-7</strain>
    </source>
</reference>
<dbReference type="InterPro" id="IPR032816">
    <property type="entry name" value="VTT_dom"/>
</dbReference>
<dbReference type="InterPro" id="IPR036938">
    <property type="entry name" value="PAP2/HPO_sf"/>
</dbReference>
<evidence type="ECO:0000313" key="9">
    <source>
        <dbReference type="EMBL" id="QCF25167.1"/>
    </source>
</evidence>
<protein>
    <submittedName>
        <fullName evidence="9">Phosphatase PAP2 family protein</fullName>
    </submittedName>
</protein>